<feature type="non-terminal residue" evidence="1">
    <location>
        <position position="197"/>
    </location>
</feature>
<proteinExistence type="predicted"/>
<reference evidence="1" key="1">
    <citation type="submission" date="2022-03" db="EMBL/GenBank/DDBJ databases">
        <authorList>
            <person name="Martin H S."/>
        </authorList>
    </citation>
    <scope>NUCLEOTIDE SEQUENCE</scope>
</reference>
<evidence type="ECO:0000313" key="2">
    <source>
        <dbReference type="Proteomes" id="UP000837857"/>
    </source>
</evidence>
<dbReference type="Proteomes" id="UP000837857">
    <property type="component" value="Chromosome 30"/>
</dbReference>
<keyword evidence="2" id="KW-1185">Reference proteome</keyword>
<organism evidence="1 2">
    <name type="scientific">Iphiclides podalirius</name>
    <name type="common">scarce swallowtail</name>
    <dbReference type="NCBI Taxonomy" id="110791"/>
    <lineage>
        <taxon>Eukaryota</taxon>
        <taxon>Metazoa</taxon>
        <taxon>Ecdysozoa</taxon>
        <taxon>Arthropoda</taxon>
        <taxon>Hexapoda</taxon>
        <taxon>Insecta</taxon>
        <taxon>Pterygota</taxon>
        <taxon>Neoptera</taxon>
        <taxon>Endopterygota</taxon>
        <taxon>Lepidoptera</taxon>
        <taxon>Glossata</taxon>
        <taxon>Ditrysia</taxon>
        <taxon>Papilionoidea</taxon>
        <taxon>Papilionidae</taxon>
        <taxon>Papilioninae</taxon>
        <taxon>Iphiclides</taxon>
    </lineage>
</organism>
<protein>
    <recommendedName>
        <fullName evidence="3">Elastin-like</fullName>
    </recommendedName>
</protein>
<dbReference type="EMBL" id="OW152842">
    <property type="protein sequence ID" value="CAH2064737.1"/>
    <property type="molecule type" value="Genomic_DNA"/>
</dbReference>
<sequence>MNRSNADLEQDSQIMTYARLYFIFALIYTARCNPLGQATVCESAQAYPNSATVCESASNLPYYPYGLPSGLGVAGVLPAFSSPLGLPGLLNPALGSTTVCESAPNTVGLGGLGLNPLYGLPLGLPYGIGGGIPNLLGVGTLGVPYPGVPVVGGGSSTVCESSPNLLGLGALGLPLQLGGLGLGGLGLGLAHAAVPLL</sequence>
<accession>A0ABN8ITK5</accession>
<gene>
    <name evidence="1" type="ORF">IPOD504_LOCUS12874</name>
</gene>
<name>A0ABN8ITK5_9NEOP</name>
<evidence type="ECO:0000313" key="1">
    <source>
        <dbReference type="EMBL" id="CAH2064737.1"/>
    </source>
</evidence>
<evidence type="ECO:0008006" key="3">
    <source>
        <dbReference type="Google" id="ProtNLM"/>
    </source>
</evidence>